<accession>A0ABR1U9D8</accession>
<evidence type="ECO:0000313" key="1">
    <source>
        <dbReference type="EMBL" id="KAK8055497.1"/>
    </source>
</evidence>
<gene>
    <name evidence="1" type="ORF">PG993_000724</name>
</gene>
<protein>
    <submittedName>
        <fullName evidence="1">Uncharacterized protein</fullName>
    </submittedName>
</protein>
<name>A0ABR1U9D8_9PEZI</name>
<reference evidence="1 2" key="1">
    <citation type="submission" date="2023-01" db="EMBL/GenBank/DDBJ databases">
        <title>Analysis of 21 Apiospora genomes using comparative genomics revels a genus with tremendous synthesis potential of carbohydrate active enzymes and secondary metabolites.</title>
        <authorList>
            <person name="Sorensen T."/>
        </authorList>
    </citation>
    <scope>NUCLEOTIDE SEQUENCE [LARGE SCALE GENOMIC DNA]</scope>
    <source>
        <strain evidence="1 2">CBS 33761</strain>
    </source>
</reference>
<proteinExistence type="predicted"/>
<comment type="caution">
    <text evidence="1">The sequence shown here is derived from an EMBL/GenBank/DDBJ whole genome shotgun (WGS) entry which is preliminary data.</text>
</comment>
<dbReference type="Proteomes" id="UP001444661">
    <property type="component" value="Unassembled WGS sequence"/>
</dbReference>
<evidence type="ECO:0000313" key="2">
    <source>
        <dbReference type="Proteomes" id="UP001444661"/>
    </source>
</evidence>
<dbReference type="EMBL" id="JAQQWK010000001">
    <property type="protein sequence ID" value="KAK8055497.1"/>
    <property type="molecule type" value="Genomic_DNA"/>
</dbReference>
<sequence length="235" mass="25976">MPPKQKWLRQEPPGVLKVVPEAALIDEELAALELILVAAVARVIRRVGEGLAVGLLVVAPEDGAVLLIGREVPERGWIEVGGHVVRVQEQRLGESRVEGDCGLELEVDARDVVVLRLAEGEIMGYRQVIDGEAGAELIVQAQLGCRMQLPDPRASENPDTIQDLCMAHDDHNITSYEGSMVGDTVRLKAFLRERQPFRAHQLHLVARWRIYHVILETAVRISKPLFVRPVAGFCG</sequence>
<keyword evidence="2" id="KW-1185">Reference proteome</keyword>
<organism evidence="1 2">
    <name type="scientific">Apiospora rasikravindrae</name>
    <dbReference type="NCBI Taxonomy" id="990691"/>
    <lineage>
        <taxon>Eukaryota</taxon>
        <taxon>Fungi</taxon>
        <taxon>Dikarya</taxon>
        <taxon>Ascomycota</taxon>
        <taxon>Pezizomycotina</taxon>
        <taxon>Sordariomycetes</taxon>
        <taxon>Xylariomycetidae</taxon>
        <taxon>Amphisphaeriales</taxon>
        <taxon>Apiosporaceae</taxon>
        <taxon>Apiospora</taxon>
    </lineage>
</organism>